<evidence type="ECO:0000256" key="6">
    <source>
        <dbReference type="ARBA" id="ARBA00012448"/>
    </source>
</evidence>
<evidence type="ECO:0000256" key="10">
    <source>
        <dbReference type="ARBA" id="ARBA00022645"/>
    </source>
</evidence>
<evidence type="ECO:0000256" key="24">
    <source>
        <dbReference type="ARBA" id="ARBA00034000"/>
    </source>
</evidence>
<dbReference type="SUPFAM" id="SSF56601">
    <property type="entry name" value="beta-lactamase/transpeptidase-like"/>
    <property type="match status" value="1"/>
</dbReference>
<sequence length="801" mass="87274">MSRIIRRSLQTLAGLAALGLLAAGGLAVSYIVLAPGLPSVEAVRNVELQVPLRVYTTDGELIDEFGEMRRTPVTLAAVPTSLQQAFIAAEDQRFRQHPGVDYQGLARAVWYLVRTGEKGPGGSTITMQLARNLFLSSERTYLRKLREILLALRIERQFEKDKILELYLNKIYLGQRAYGVAAAAEVYYGRPLAELTLAQQAMIAGLPKAPSAWNPLADPERALQRRAYVLGRMLDSGFIDEASYQQAMAAPVTAERHRRRRSVDAPFIAEMARAWAVGRFGAEAAYTSGYEIYTTISAERQRQARDALRRGLHGYDERHGYRGPLAQLDPARLEGGRGALTERLSDFNRPGDLEVAVVTAIAERSATLVTADGSTLELDWQGMEWARPQLGRNAMGPRPEQAADILVAGDVVYLRRSDGGWRLAQTPEPQAGLVALDPDDGRIEALVGGYDFTLSKFNRVTQAARQPGSAFKPLIYSAALADGFTPATQVNDAPVVFEDASLEDVWRPENYSGRVFGPTRLREALTYSRNLVSIRLLRQVGVRTAIDHIERFGIPGDRLPPNLSLALGAAEVTPLELARAYAVFANGGYRITPYYIERAVDGDGSVVYESWPSRAVAAEAIEPAEPGPEGPRRPAARPAERAISAENAWLMRSMLQNVIQEGTARSARALGRNDLGGKTGTTNEQRDAWFSGFNGDLVVTAWVGFDELQTLGRYETGGRAALPIWTDFMEAALDGRPESEWSRPDGLVTVRIDPDSGELAGADTPGAIFETFRASNLPSGDTSAESSRAEGGGASGGQPIF</sequence>
<comment type="subcellular location">
    <subcellularLocation>
        <location evidence="2">Cell inner membrane</location>
        <topology evidence="2">Single-pass type II membrane protein</topology>
    </subcellularLocation>
</comment>
<evidence type="ECO:0000256" key="16">
    <source>
        <dbReference type="ARBA" id="ARBA00022960"/>
    </source>
</evidence>
<evidence type="ECO:0000256" key="5">
    <source>
        <dbReference type="ARBA" id="ARBA00007739"/>
    </source>
</evidence>
<reference evidence="31 32" key="1">
    <citation type="submission" date="2024-02" db="EMBL/GenBank/DDBJ databases">
        <title>New especies of Spiribacter isolated from saline water.</title>
        <authorList>
            <person name="Leon M.J."/>
            <person name="De La Haba R."/>
            <person name="Sanchez-Porro C."/>
            <person name="Ventosa A."/>
        </authorList>
    </citation>
    <scope>NUCLEOTIDE SEQUENCE [LARGE SCALE GENOMIC DNA]</scope>
    <source>
        <strain evidence="32">ag22IC4-227</strain>
    </source>
</reference>
<comment type="similarity">
    <text evidence="5">In the N-terminal section; belongs to the glycosyltransferase 51 family.</text>
</comment>
<dbReference type="InterPro" id="IPR001264">
    <property type="entry name" value="Glyco_trans_51"/>
</dbReference>
<dbReference type="InterPro" id="IPR001460">
    <property type="entry name" value="PCN-bd_Tpept"/>
</dbReference>
<evidence type="ECO:0000256" key="19">
    <source>
        <dbReference type="ARBA" id="ARBA00022989"/>
    </source>
</evidence>
<evidence type="ECO:0000256" key="13">
    <source>
        <dbReference type="ARBA" id="ARBA00022679"/>
    </source>
</evidence>
<evidence type="ECO:0000313" key="32">
    <source>
        <dbReference type="Proteomes" id="UP001556653"/>
    </source>
</evidence>
<protein>
    <recommendedName>
        <fullName evidence="7">Penicillin-binding protein 1A</fullName>
        <ecNumber evidence="25">2.4.99.28</ecNumber>
        <ecNumber evidence="6">3.4.16.4</ecNumber>
    </recommendedName>
</protein>
<keyword evidence="22" id="KW-0511">Multifunctional enzyme</keyword>
<evidence type="ECO:0000256" key="21">
    <source>
        <dbReference type="ARBA" id="ARBA00023251"/>
    </source>
</evidence>
<dbReference type="InterPro" id="IPR036950">
    <property type="entry name" value="PBP_transglycosylase"/>
</dbReference>
<evidence type="ECO:0000256" key="2">
    <source>
        <dbReference type="ARBA" id="ARBA00004249"/>
    </source>
</evidence>
<evidence type="ECO:0000256" key="1">
    <source>
        <dbReference type="ARBA" id="ARBA00002624"/>
    </source>
</evidence>
<evidence type="ECO:0000256" key="25">
    <source>
        <dbReference type="ARBA" id="ARBA00044770"/>
    </source>
</evidence>
<evidence type="ECO:0000256" key="15">
    <source>
        <dbReference type="ARBA" id="ARBA00022801"/>
    </source>
</evidence>
<keyword evidence="23" id="KW-0961">Cell wall biogenesis/degradation</keyword>
<keyword evidence="11" id="KW-0645">Protease</keyword>
<keyword evidence="13" id="KW-0808">Transferase</keyword>
<evidence type="ECO:0000256" key="4">
    <source>
        <dbReference type="ARBA" id="ARBA00007090"/>
    </source>
</evidence>
<evidence type="ECO:0000259" key="29">
    <source>
        <dbReference type="Pfam" id="PF00912"/>
    </source>
</evidence>
<comment type="caution">
    <text evidence="31">The sequence shown here is derived from an EMBL/GenBank/DDBJ whole genome shotgun (WGS) entry which is preliminary data.</text>
</comment>
<organism evidence="31 32">
    <name type="scientific">Spiribacter onubensis</name>
    <dbReference type="NCBI Taxonomy" id="3122420"/>
    <lineage>
        <taxon>Bacteria</taxon>
        <taxon>Pseudomonadati</taxon>
        <taxon>Pseudomonadota</taxon>
        <taxon>Gammaproteobacteria</taxon>
        <taxon>Chromatiales</taxon>
        <taxon>Ectothiorhodospiraceae</taxon>
        <taxon>Spiribacter</taxon>
    </lineage>
</organism>
<keyword evidence="16" id="KW-0133">Cell shape</keyword>
<evidence type="ECO:0000256" key="27">
    <source>
        <dbReference type="SAM" id="MobiDB-lite"/>
    </source>
</evidence>
<dbReference type="NCBIfam" id="TIGR02074">
    <property type="entry name" value="PBP_1a_fam"/>
    <property type="match status" value="1"/>
</dbReference>
<dbReference type="Gene3D" id="2.40.50.140">
    <property type="entry name" value="Nucleic acid-binding proteins"/>
    <property type="match status" value="1"/>
</dbReference>
<evidence type="ECO:0000256" key="12">
    <source>
        <dbReference type="ARBA" id="ARBA00022676"/>
    </source>
</evidence>
<evidence type="ECO:0000256" key="23">
    <source>
        <dbReference type="ARBA" id="ARBA00023316"/>
    </source>
</evidence>
<dbReference type="Pfam" id="PF17092">
    <property type="entry name" value="PCB_OB"/>
    <property type="match status" value="1"/>
</dbReference>
<keyword evidence="8" id="KW-1003">Cell membrane</keyword>
<accession>A0ABV3S9W9</accession>
<comment type="catalytic activity">
    <reaction evidence="24">
        <text>Preferential cleavage: (Ac)2-L-Lys-D-Ala-|-D-Ala. Also transpeptidation of peptidyl-alanyl moieties that are N-acyl substituents of D-alanine.</text>
        <dbReference type="EC" id="3.4.16.4"/>
    </reaction>
</comment>
<dbReference type="Gene3D" id="3.40.710.10">
    <property type="entry name" value="DD-peptidase/beta-lactamase superfamily"/>
    <property type="match status" value="1"/>
</dbReference>
<dbReference type="Gene3D" id="1.10.3810.10">
    <property type="entry name" value="Biosynthetic peptidoglycan transglycosylase-like"/>
    <property type="match status" value="1"/>
</dbReference>
<feature type="region of interest" description="Disordered" evidence="27">
    <location>
        <begin position="773"/>
        <end position="801"/>
    </location>
</feature>
<keyword evidence="12" id="KW-0328">Glycosyltransferase</keyword>
<keyword evidence="14" id="KW-0812">Transmembrane</keyword>
<evidence type="ECO:0000256" key="17">
    <source>
        <dbReference type="ARBA" id="ARBA00022968"/>
    </source>
</evidence>
<dbReference type="EC" id="2.4.99.28" evidence="25"/>
<evidence type="ECO:0000256" key="22">
    <source>
        <dbReference type="ARBA" id="ARBA00023268"/>
    </source>
</evidence>
<keyword evidence="20" id="KW-0472">Membrane</keyword>
<comment type="pathway">
    <text evidence="3">Cell wall biogenesis; peptidoglycan biosynthesis.</text>
</comment>
<evidence type="ECO:0000256" key="18">
    <source>
        <dbReference type="ARBA" id="ARBA00022984"/>
    </source>
</evidence>
<evidence type="ECO:0000256" key="26">
    <source>
        <dbReference type="ARBA" id="ARBA00049902"/>
    </source>
</evidence>
<dbReference type="SUPFAM" id="SSF53955">
    <property type="entry name" value="Lysozyme-like"/>
    <property type="match status" value="1"/>
</dbReference>
<keyword evidence="18" id="KW-0573">Peptidoglycan synthesis</keyword>
<evidence type="ECO:0000256" key="20">
    <source>
        <dbReference type="ARBA" id="ARBA00023136"/>
    </source>
</evidence>
<dbReference type="RefSeq" id="WP_367967313.1">
    <property type="nucleotide sequence ID" value="NZ_JBAKFJ010000001.1"/>
</dbReference>
<dbReference type="Proteomes" id="UP001556653">
    <property type="component" value="Unassembled WGS sequence"/>
</dbReference>
<feature type="compositionally biased region" description="Gly residues" evidence="27">
    <location>
        <begin position="790"/>
        <end position="801"/>
    </location>
</feature>
<evidence type="ECO:0000259" key="28">
    <source>
        <dbReference type="Pfam" id="PF00905"/>
    </source>
</evidence>
<proteinExistence type="inferred from homology"/>
<feature type="domain" description="Glycosyl transferase family 51" evidence="29">
    <location>
        <begin position="59"/>
        <end position="233"/>
    </location>
</feature>
<evidence type="ECO:0000256" key="3">
    <source>
        <dbReference type="ARBA" id="ARBA00004752"/>
    </source>
</evidence>
<feature type="domain" description="Penicillin-binding protein OB-like" evidence="30">
    <location>
        <begin position="321"/>
        <end position="428"/>
    </location>
</feature>
<dbReference type="Pfam" id="PF00905">
    <property type="entry name" value="Transpeptidase"/>
    <property type="match status" value="1"/>
</dbReference>
<comment type="catalytic activity">
    <reaction evidence="26">
        <text>[GlcNAc-(1-&gt;4)-Mur2Ac(oyl-L-Ala-gamma-D-Glu-L-Lys-D-Ala-D-Ala)](n)-di-trans,octa-cis-undecaprenyl diphosphate + beta-D-GlcNAc-(1-&gt;4)-Mur2Ac(oyl-L-Ala-gamma-D-Glu-L-Lys-D-Ala-D-Ala)-di-trans,octa-cis-undecaprenyl diphosphate = [GlcNAc-(1-&gt;4)-Mur2Ac(oyl-L-Ala-gamma-D-Glu-L-Lys-D-Ala-D-Ala)](n+1)-di-trans,octa-cis-undecaprenyl diphosphate + di-trans,octa-cis-undecaprenyl diphosphate + H(+)</text>
        <dbReference type="Rhea" id="RHEA:23708"/>
        <dbReference type="Rhea" id="RHEA-COMP:9602"/>
        <dbReference type="Rhea" id="RHEA-COMP:9603"/>
        <dbReference type="ChEBI" id="CHEBI:15378"/>
        <dbReference type="ChEBI" id="CHEBI:58405"/>
        <dbReference type="ChEBI" id="CHEBI:60033"/>
        <dbReference type="ChEBI" id="CHEBI:78435"/>
        <dbReference type="EC" id="2.4.99.28"/>
    </reaction>
</comment>
<dbReference type="EC" id="3.4.16.4" evidence="6"/>
<dbReference type="PANTHER" id="PTHR32282:SF27">
    <property type="entry name" value="PENICILLIN-BINDING PROTEIN 1A"/>
    <property type="match status" value="1"/>
</dbReference>
<dbReference type="InterPro" id="IPR023346">
    <property type="entry name" value="Lysozyme-like_dom_sf"/>
</dbReference>
<evidence type="ECO:0000313" key="31">
    <source>
        <dbReference type="EMBL" id="MEX0386845.1"/>
    </source>
</evidence>
<keyword evidence="17" id="KW-0735">Signal-anchor</keyword>
<dbReference type="InterPro" id="IPR050396">
    <property type="entry name" value="Glycosyltr_51/Transpeptidase"/>
</dbReference>
<name>A0ABV3S9W9_9GAMM</name>
<keyword evidence="15" id="KW-0378">Hydrolase</keyword>
<evidence type="ECO:0000256" key="11">
    <source>
        <dbReference type="ARBA" id="ARBA00022670"/>
    </source>
</evidence>
<evidence type="ECO:0000256" key="9">
    <source>
        <dbReference type="ARBA" id="ARBA00022519"/>
    </source>
</evidence>
<dbReference type="Pfam" id="PF00912">
    <property type="entry name" value="Transgly"/>
    <property type="match status" value="1"/>
</dbReference>
<comment type="similarity">
    <text evidence="4">In the C-terminal section; belongs to the transpeptidase family.</text>
</comment>
<feature type="compositionally biased region" description="Polar residues" evidence="27">
    <location>
        <begin position="773"/>
        <end position="782"/>
    </location>
</feature>
<evidence type="ECO:0000256" key="14">
    <source>
        <dbReference type="ARBA" id="ARBA00022692"/>
    </source>
</evidence>
<keyword evidence="32" id="KW-1185">Reference proteome</keyword>
<evidence type="ECO:0000256" key="7">
    <source>
        <dbReference type="ARBA" id="ARBA00018638"/>
    </source>
</evidence>
<gene>
    <name evidence="31" type="ORF">V6X64_07570</name>
</gene>
<dbReference type="PANTHER" id="PTHR32282">
    <property type="entry name" value="BINDING PROTEIN TRANSPEPTIDASE, PUTATIVE-RELATED"/>
    <property type="match status" value="1"/>
</dbReference>
<dbReference type="InterPro" id="IPR012338">
    <property type="entry name" value="Beta-lactam/transpept-like"/>
</dbReference>
<evidence type="ECO:0000256" key="8">
    <source>
        <dbReference type="ARBA" id="ARBA00022475"/>
    </source>
</evidence>
<keyword evidence="19" id="KW-1133">Transmembrane helix</keyword>
<keyword evidence="21" id="KW-0046">Antibiotic resistance</keyword>
<feature type="domain" description="Penicillin-binding protein transpeptidase" evidence="28">
    <location>
        <begin position="433"/>
        <end position="693"/>
    </location>
</feature>
<comment type="function">
    <text evidence="1">Cell wall formation. Synthesis of cross-linked peptidoglycan from the lipid intermediates. The enzyme has a penicillin-insensitive transglycosylase N-terminal domain (formation of linear glycan strands) and a penicillin-sensitive transpeptidase C-terminal domain (cross-linking of the peptide subunits).</text>
</comment>
<dbReference type="EMBL" id="JBAKFJ010000001">
    <property type="protein sequence ID" value="MEX0386845.1"/>
    <property type="molecule type" value="Genomic_DNA"/>
</dbReference>
<dbReference type="InterPro" id="IPR012340">
    <property type="entry name" value="NA-bd_OB-fold"/>
</dbReference>
<keyword evidence="10" id="KW-0121">Carboxypeptidase</keyword>
<dbReference type="InterPro" id="IPR031376">
    <property type="entry name" value="PCB_OB"/>
</dbReference>
<keyword evidence="9" id="KW-0997">Cell inner membrane</keyword>
<evidence type="ECO:0000259" key="30">
    <source>
        <dbReference type="Pfam" id="PF17092"/>
    </source>
</evidence>